<evidence type="ECO:0000313" key="5">
    <source>
        <dbReference type="EMBL" id="KKF34613.1"/>
    </source>
</evidence>
<feature type="domain" description="BD-FAE-like" evidence="3">
    <location>
        <begin position="74"/>
        <end position="287"/>
    </location>
</feature>
<sequence length="344" mass="37203">MRYLHICLTGGFFMISAVTGAIASDRNNLPGYVQGADVIQVNTNKSQIDNIGYVVYEQVKSIRSVRPLHMSVLVPRNNDLKPAIIYFPGGGFTTAEHDKFIEMRMALASAGYVVAAAEYRTIPDTFPAPVVDAKAAVRYLRQHATDYGIDPGRIGVLGDSAGGWLVQMLGTTNGDKSFDKGDFLSQSSDVQAVATLYGISDLRNIGEGFPEDIQKVHQSPAATEALLVNGAAFRNFAGAPITSTPQKALSASPVGHLGGSKSPFLIMHGSKDTLVSPEQSAQLYDALRKSGVRADYVLVEGAEHGDYHWYQPEIINRVVDWFRQTLGTPEKQKAKTTADPDANL</sequence>
<dbReference type="Proteomes" id="UP000264980">
    <property type="component" value="Chromosome"/>
</dbReference>
<keyword evidence="2" id="KW-0732">Signal</keyword>
<dbReference type="Pfam" id="PF20434">
    <property type="entry name" value="BD-FAE"/>
    <property type="match status" value="1"/>
</dbReference>
<feature type="signal peptide" evidence="2">
    <location>
        <begin position="1"/>
        <end position="23"/>
    </location>
</feature>
<dbReference type="Gene3D" id="3.40.50.1820">
    <property type="entry name" value="alpha/beta hydrolase"/>
    <property type="match status" value="1"/>
</dbReference>
<evidence type="ECO:0000259" key="3">
    <source>
        <dbReference type="Pfam" id="PF20434"/>
    </source>
</evidence>
<dbReference type="SUPFAM" id="SSF53474">
    <property type="entry name" value="alpha/beta-Hydrolases"/>
    <property type="match status" value="1"/>
</dbReference>
<dbReference type="PANTHER" id="PTHR48081:SF13">
    <property type="entry name" value="ALPHA_BETA HYDROLASE"/>
    <property type="match status" value="1"/>
</dbReference>
<accession>A0A0M2KBJ7</accession>
<keyword evidence="6" id="KW-1185">Reference proteome</keyword>
<dbReference type="GO" id="GO:0016787">
    <property type="term" value="F:hydrolase activity"/>
    <property type="evidence" value="ECO:0007669"/>
    <property type="project" value="UniProtKB-KW"/>
</dbReference>
<dbReference type="STRING" id="65700.SY86_02765"/>
<dbReference type="EMBL" id="JXNU01000003">
    <property type="protein sequence ID" value="KKF34613.1"/>
    <property type="molecule type" value="Genomic_DNA"/>
</dbReference>
<dbReference type="InterPro" id="IPR029058">
    <property type="entry name" value="AB_hydrolase_fold"/>
</dbReference>
<reference evidence="4 7" key="2">
    <citation type="submission" date="2016-01" db="EMBL/GenBank/DDBJ databases">
        <authorList>
            <person name="Oliw E.H."/>
        </authorList>
    </citation>
    <scope>NUCLEOTIDE SEQUENCE [LARGE SCALE GENOMIC DNA]</scope>
    <source>
        <strain evidence="4 7">MDcuke</strain>
    </source>
</reference>
<dbReference type="AlphaFoldDB" id="A0A0M2KBJ7"/>
<protein>
    <submittedName>
        <fullName evidence="5">Alpha/beta hydrolase</fullName>
    </submittedName>
</protein>
<dbReference type="InterPro" id="IPR049492">
    <property type="entry name" value="BD-FAE-like_dom"/>
</dbReference>
<evidence type="ECO:0000313" key="6">
    <source>
        <dbReference type="Proteomes" id="UP000033924"/>
    </source>
</evidence>
<keyword evidence="1 5" id="KW-0378">Hydrolase</keyword>
<evidence type="ECO:0000256" key="1">
    <source>
        <dbReference type="ARBA" id="ARBA00022801"/>
    </source>
</evidence>
<gene>
    <name evidence="4" type="ORF">AV903_06610</name>
    <name evidence="5" type="ORF">SY86_02765</name>
</gene>
<dbReference type="Proteomes" id="UP000033924">
    <property type="component" value="Unassembled WGS sequence"/>
</dbReference>
<evidence type="ECO:0000313" key="4">
    <source>
        <dbReference type="EMBL" id="AXF75829.1"/>
    </source>
</evidence>
<evidence type="ECO:0000313" key="7">
    <source>
        <dbReference type="Proteomes" id="UP000264980"/>
    </source>
</evidence>
<feature type="chain" id="PRO_5036294527" evidence="2">
    <location>
        <begin position="24"/>
        <end position="344"/>
    </location>
</feature>
<dbReference type="InterPro" id="IPR050300">
    <property type="entry name" value="GDXG_lipolytic_enzyme"/>
</dbReference>
<dbReference type="EMBL" id="CP013970">
    <property type="protein sequence ID" value="AXF75829.1"/>
    <property type="molecule type" value="Genomic_DNA"/>
</dbReference>
<dbReference type="PANTHER" id="PTHR48081">
    <property type="entry name" value="AB HYDROLASE SUPERFAMILY PROTEIN C4A8.06C"/>
    <property type="match status" value="1"/>
</dbReference>
<organism evidence="5 6">
    <name type="scientific">Erwinia tracheiphila</name>
    <dbReference type="NCBI Taxonomy" id="65700"/>
    <lineage>
        <taxon>Bacteria</taxon>
        <taxon>Pseudomonadati</taxon>
        <taxon>Pseudomonadota</taxon>
        <taxon>Gammaproteobacteria</taxon>
        <taxon>Enterobacterales</taxon>
        <taxon>Erwiniaceae</taxon>
        <taxon>Erwinia</taxon>
    </lineage>
</organism>
<dbReference type="RefSeq" id="WP_016192640.1">
    <property type="nucleotide sequence ID" value="NZ_CP013970.1"/>
</dbReference>
<name>A0A0M2KBJ7_9GAMM</name>
<evidence type="ECO:0000256" key="2">
    <source>
        <dbReference type="SAM" id="SignalP"/>
    </source>
</evidence>
<dbReference type="PATRIC" id="fig|65700.7.peg.696"/>
<proteinExistence type="predicted"/>
<reference evidence="5 6" key="1">
    <citation type="submission" date="2015-01" db="EMBL/GenBank/DDBJ databases">
        <title>Erwinia tracheiphila.</title>
        <authorList>
            <person name="Shapiro L.R."/>
        </authorList>
    </citation>
    <scope>NUCLEOTIDE SEQUENCE [LARGE SCALE GENOMIC DNA]</scope>
    <source>
        <strain evidence="5 6">BuffGH</strain>
    </source>
</reference>